<dbReference type="PROSITE" id="PS00079">
    <property type="entry name" value="MULTICOPPER_OXIDASE1"/>
    <property type="match status" value="1"/>
</dbReference>
<evidence type="ECO:0000256" key="1">
    <source>
        <dbReference type="ARBA" id="ARBA00010609"/>
    </source>
</evidence>
<proteinExistence type="inferred from homology"/>
<dbReference type="InterPro" id="IPR044130">
    <property type="entry name" value="CuRO_2_Fet3-like"/>
</dbReference>
<dbReference type="PANTHER" id="PTHR11709">
    <property type="entry name" value="MULTI-COPPER OXIDASE"/>
    <property type="match status" value="1"/>
</dbReference>
<keyword evidence="5" id="KW-0186">Copper</keyword>
<dbReference type="SUPFAM" id="SSF49503">
    <property type="entry name" value="Cupredoxins"/>
    <property type="match status" value="3"/>
</dbReference>
<evidence type="ECO:0000256" key="6">
    <source>
        <dbReference type="ARBA" id="ARBA00023157"/>
    </source>
</evidence>
<evidence type="ECO:0000256" key="9">
    <source>
        <dbReference type="SAM" id="Phobius"/>
    </source>
</evidence>
<comment type="caution">
    <text evidence="14">The sequence shown here is derived from an EMBL/GenBank/DDBJ whole genome shotgun (WGS) entry which is preliminary data.</text>
</comment>
<dbReference type="EMBL" id="LNZH02000194">
    <property type="protein sequence ID" value="OCB87153.1"/>
    <property type="molecule type" value="Genomic_DNA"/>
</dbReference>
<feature type="signal peptide" evidence="10">
    <location>
        <begin position="1"/>
        <end position="24"/>
    </location>
</feature>
<sequence>MFFVARLALVLSLCLAFFIPHVRAGISELWWNITYVENTNPDGLFPRRAVGVNGSWPPPPIDISANDTLILHATNSLSEVTSLHHHGVYFTNASWYDGAAGLGQCGIPPGQTFHHVVPVNESGEFALLRFQSTTFKGSNFRSGQWGTFWIHAHASGHYVDGLRAPVILRPEQEHHTYDDEYTVVLGDWYHDEHAKLMERFISIANPGGAEPVPESPLIYFAANGTYLDGFNGNASLAFEAGRTYRLRILNMAAFAMFYFWIDGHQMRIIEADGVDTEEMAVDLLSLTAAQRYSVLVTALNDTTSNWAIHANMDTGMFDSIPDALNPNATAQIIYSPSFTLSDPQTVDAYVDTNDSALVPIDVVPQHSGNVQTIPLEVAFDTMTDGSNRAMFNNITYNAPVVPTVFSAISLDKVAGNGSANVASAYGPWNYVFDTGDVLDFVVMNSDSNGHPFHLHGHQFQIVNRATDYTSDDPALNPPTPEGQANPSRRDTVQVQSNASVTLRFVADNPGAWFFHCHIEWHLEAGLAITFVTAPQEMVAAATSGKYPLPQFMYDQCASLGVPTTGNAAGKNSTTDLTGLTLGPFLQDNGWHTKGILAMTGSVLTAVIGMASVAWYAIGERLTDAEVEAETKRHQDAKDARGRFFGAGKLFNKFKN</sequence>
<accession>A0A9Q5N810</accession>
<keyword evidence="4" id="KW-0560">Oxidoreductase</keyword>
<dbReference type="Proteomes" id="UP000757232">
    <property type="component" value="Unassembled WGS sequence"/>
</dbReference>
<dbReference type="InterPro" id="IPR011706">
    <property type="entry name" value="Cu-oxidase_C"/>
</dbReference>
<dbReference type="PANTHER" id="PTHR11709:SF361">
    <property type="entry name" value="IRON TRANSPORT MULTICOPPER OXIDASE FET3"/>
    <property type="match status" value="1"/>
</dbReference>
<dbReference type="GO" id="GO:0004322">
    <property type="term" value="F:ferroxidase activity"/>
    <property type="evidence" value="ECO:0007669"/>
    <property type="project" value="TreeGrafter"/>
</dbReference>
<evidence type="ECO:0000256" key="5">
    <source>
        <dbReference type="ARBA" id="ARBA00023008"/>
    </source>
</evidence>
<dbReference type="InterPro" id="IPR008972">
    <property type="entry name" value="Cupredoxin"/>
</dbReference>
<feature type="domain" description="Plastocyanin-like" evidence="12">
    <location>
        <begin position="429"/>
        <end position="535"/>
    </location>
</feature>
<dbReference type="PROSITE" id="PS00080">
    <property type="entry name" value="MULTICOPPER_OXIDASE2"/>
    <property type="match status" value="1"/>
</dbReference>
<keyword evidence="9" id="KW-0472">Membrane</keyword>
<name>A0A9Q5N810_SANBA</name>
<evidence type="ECO:0000256" key="4">
    <source>
        <dbReference type="ARBA" id="ARBA00023002"/>
    </source>
</evidence>
<dbReference type="GO" id="GO:0033573">
    <property type="term" value="C:high-affinity iron permease complex"/>
    <property type="evidence" value="ECO:0007669"/>
    <property type="project" value="TreeGrafter"/>
</dbReference>
<keyword evidence="6" id="KW-1015">Disulfide bond</keyword>
<dbReference type="GO" id="GO:0005507">
    <property type="term" value="F:copper ion binding"/>
    <property type="evidence" value="ECO:0007669"/>
    <property type="project" value="InterPro"/>
</dbReference>
<evidence type="ECO:0000259" key="11">
    <source>
        <dbReference type="Pfam" id="PF00394"/>
    </source>
</evidence>
<feature type="domain" description="Plastocyanin-like" evidence="13">
    <location>
        <begin position="38"/>
        <end position="122"/>
    </location>
</feature>
<comment type="similarity">
    <text evidence="1">Belongs to the multicopper oxidase family.</text>
</comment>
<dbReference type="Pfam" id="PF07732">
    <property type="entry name" value="Cu-oxidase_3"/>
    <property type="match status" value="1"/>
</dbReference>
<keyword evidence="3 10" id="KW-0732">Signal</keyword>
<keyword evidence="9" id="KW-1133">Transmembrane helix</keyword>
<dbReference type="CDD" id="cd13899">
    <property type="entry name" value="CuRO_3_Fet3p"/>
    <property type="match status" value="1"/>
</dbReference>
<reference evidence="14" key="1">
    <citation type="submission" date="2016-06" db="EMBL/GenBank/DDBJ databases">
        <title>Draft Genome sequence of the fungus Inonotus baumii.</title>
        <authorList>
            <person name="Zhu H."/>
            <person name="Lin W."/>
        </authorList>
    </citation>
    <scope>NUCLEOTIDE SEQUENCE</scope>
    <source>
        <strain evidence="14">821</strain>
    </source>
</reference>
<keyword evidence="9" id="KW-0812">Transmembrane</keyword>
<keyword evidence="2" id="KW-0479">Metal-binding</keyword>
<evidence type="ECO:0000313" key="14">
    <source>
        <dbReference type="EMBL" id="OCB87153.1"/>
    </source>
</evidence>
<organism evidence="14 15">
    <name type="scientific">Sanghuangporus baumii</name>
    <name type="common">Phellinus baumii</name>
    <dbReference type="NCBI Taxonomy" id="108892"/>
    <lineage>
        <taxon>Eukaryota</taxon>
        <taxon>Fungi</taxon>
        <taxon>Dikarya</taxon>
        <taxon>Basidiomycota</taxon>
        <taxon>Agaricomycotina</taxon>
        <taxon>Agaricomycetes</taxon>
        <taxon>Hymenochaetales</taxon>
        <taxon>Hymenochaetaceae</taxon>
        <taxon>Sanghuangporus</taxon>
    </lineage>
</organism>
<feature type="domain" description="Plastocyanin-like" evidence="11">
    <location>
        <begin position="180"/>
        <end position="336"/>
    </location>
</feature>
<dbReference type="Gene3D" id="2.60.40.420">
    <property type="entry name" value="Cupredoxins - blue copper proteins"/>
    <property type="match status" value="3"/>
</dbReference>
<evidence type="ECO:0000256" key="7">
    <source>
        <dbReference type="ARBA" id="ARBA00023180"/>
    </source>
</evidence>
<dbReference type="InterPro" id="IPR001117">
    <property type="entry name" value="Cu-oxidase_2nd"/>
</dbReference>
<dbReference type="InterPro" id="IPR011707">
    <property type="entry name" value="Cu-oxidase-like_N"/>
</dbReference>
<gene>
    <name evidence="14" type="ORF">A7U60_g5667</name>
</gene>
<dbReference type="InterPro" id="IPR033138">
    <property type="entry name" value="Cu_oxidase_CS"/>
</dbReference>
<dbReference type="OrthoDB" id="2121828at2759"/>
<feature type="region of interest" description="Disordered" evidence="8">
    <location>
        <begin position="468"/>
        <end position="490"/>
    </location>
</feature>
<dbReference type="Pfam" id="PF00394">
    <property type="entry name" value="Cu-oxidase"/>
    <property type="match status" value="1"/>
</dbReference>
<dbReference type="GO" id="GO:0033215">
    <property type="term" value="P:reductive iron assimilation"/>
    <property type="evidence" value="ECO:0007669"/>
    <property type="project" value="TreeGrafter"/>
</dbReference>
<protein>
    <submittedName>
        <fullName evidence="14">Fet3 protein</fullName>
    </submittedName>
</protein>
<dbReference type="InterPro" id="IPR045087">
    <property type="entry name" value="Cu-oxidase_fam"/>
</dbReference>
<dbReference type="Pfam" id="PF07731">
    <property type="entry name" value="Cu-oxidase_2"/>
    <property type="match status" value="1"/>
</dbReference>
<evidence type="ECO:0000259" key="12">
    <source>
        <dbReference type="Pfam" id="PF07731"/>
    </source>
</evidence>
<evidence type="ECO:0000256" key="10">
    <source>
        <dbReference type="SAM" id="SignalP"/>
    </source>
</evidence>
<evidence type="ECO:0000256" key="3">
    <source>
        <dbReference type="ARBA" id="ARBA00022729"/>
    </source>
</evidence>
<evidence type="ECO:0000313" key="15">
    <source>
        <dbReference type="Proteomes" id="UP000757232"/>
    </source>
</evidence>
<dbReference type="AlphaFoldDB" id="A0A9Q5N810"/>
<keyword evidence="15" id="KW-1185">Reference proteome</keyword>
<feature type="chain" id="PRO_5040364411" evidence="10">
    <location>
        <begin position="25"/>
        <end position="655"/>
    </location>
</feature>
<feature type="transmembrane region" description="Helical" evidence="9">
    <location>
        <begin position="595"/>
        <end position="617"/>
    </location>
</feature>
<keyword evidence="7" id="KW-0325">Glycoprotein</keyword>
<evidence type="ECO:0000259" key="13">
    <source>
        <dbReference type="Pfam" id="PF07732"/>
    </source>
</evidence>
<dbReference type="GO" id="GO:0010106">
    <property type="term" value="P:cellular response to iron ion starvation"/>
    <property type="evidence" value="ECO:0007669"/>
    <property type="project" value="TreeGrafter"/>
</dbReference>
<evidence type="ECO:0000256" key="2">
    <source>
        <dbReference type="ARBA" id="ARBA00022723"/>
    </source>
</evidence>
<dbReference type="InterPro" id="IPR002355">
    <property type="entry name" value="Cu_oxidase_Cu_BS"/>
</dbReference>
<dbReference type="CDD" id="cd13877">
    <property type="entry name" value="CuRO_2_Fet3p_like"/>
    <property type="match status" value="1"/>
</dbReference>
<evidence type="ECO:0000256" key="8">
    <source>
        <dbReference type="SAM" id="MobiDB-lite"/>
    </source>
</evidence>